<feature type="domain" description="MADS-box" evidence="6">
    <location>
        <begin position="1"/>
        <end position="47"/>
    </location>
</feature>
<dbReference type="EMBL" id="JBBPBM010000035">
    <property type="protein sequence ID" value="KAK8530747.1"/>
    <property type="molecule type" value="Genomic_DNA"/>
</dbReference>
<dbReference type="SUPFAM" id="SSF55455">
    <property type="entry name" value="SRF-like"/>
    <property type="match status" value="1"/>
</dbReference>
<accession>A0ABR2D5Y9</accession>
<organism evidence="7 8">
    <name type="scientific">Hibiscus sabdariffa</name>
    <name type="common">roselle</name>
    <dbReference type="NCBI Taxonomy" id="183260"/>
    <lineage>
        <taxon>Eukaryota</taxon>
        <taxon>Viridiplantae</taxon>
        <taxon>Streptophyta</taxon>
        <taxon>Embryophyta</taxon>
        <taxon>Tracheophyta</taxon>
        <taxon>Spermatophyta</taxon>
        <taxon>Magnoliopsida</taxon>
        <taxon>eudicotyledons</taxon>
        <taxon>Gunneridae</taxon>
        <taxon>Pentapetalae</taxon>
        <taxon>rosids</taxon>
        <taxon>malvids</taxon>
        <taxon>Malvales</taxon>
        <taxon>Malvaceae</taxon>
        <taxon>Malvoideae</taxon>
        <taxon>Hibiscus</taxon>
    </lineage>
</organism>
<evidence type="ECO:0000313" key="8">
    <source>
        <dbReference type="Proteomes" id="UP001472677"/>
    </source>
</evidence>
<protein>
    <recommendedName>
        <fullName evidence="6">MADS-box domain-containing protein</fullName>
    </recommendedName>
</protein>
<evidence type="ECO:0000313" key="7">
    <source>
        <dbReference type="EMBL" id="KAK8530747.1"/>
    </source>
</evidence>
<keyword evidence="5" id="KW-0539">Nucleus</keyword>
<name>A0ABR2D5Y9_9ROSI</name>
<comment type="subcellular location">
    <subcellularLocation>
        <location evidence="1">Nucleus</location>
    </subcellularLocation>
</comment>
<keyword evidence="8" id="KW-1185">Reference proteome</keyword>
<keyword evidence="2" id="KW-0805">Transcription regulation</keyword>
<dbReference type="Pfam" id="PF00319">
    <property type="entry name" value="SRF-TF"/>
    <property type="match status" value="1"/>
</dbReference>
<evidence type="ECO:0000256" key="5">
    <source>
        <dbReference type="ARBA" id="ARBA00023242"/>
    </source>
</evidence>
<evidence type="ECO:0000256" key="1">
    <source>
        <dbReference type="ARBA" id="ARBA00004123"/>
    </source>
</evidence>
<evidence type="ECO:0000259" key="6">
    <source>
        <dbReference type="PROSITE" id="PS50066"/>
    </source>
</evidence>
<sequence length="248" mass="27050">MTRKKMKIAYTNNDVARNVAYKKRKNAMVKKLSELTTLCGVGAYVVLHPSGSDSQPETWQSTDATRSLLSEYKTLPVTRMKKGSLPILPDPPLGDVDVNVGVVRAEETRVQRSIQSVVGIVDDEKMSVLETCVIGWVKEGRIDEVVHIIAQDSVYTVVIQEAKLVQVWVVSPCWRVNQLWDSRHGGKGRAELDGVTVGHARSMDDVVRCVGAPTGSGQLGRDLRGVHSAGDVVAAFVGDRTRECVAAV</sequence>
<evidence type="ECO:0000256" key="4">
    <source>
        <dbReference type="ARBA" id="ARBA00023163"/>
    </source>
</evidence>
<keyword evidence="4" id="KW-0804">Transcription</keyword>
<reference evidence="7 8" key="1">
    <citation type="journal article" date="2024" name="G3 (Bethesda)">
        <title>Genome assembly of Hibiscus sabdariffa L. provides insights into metabolisms of medicinal natural products.</title>
        <authorList>
            <person name="Kim T."/>
        </authorList>
    </citation>
    <scope>NUCLEOTIDE SEQUENCE [LARGE SCALE GENOMIC DNA]</scope>
    <source>
        <strain evidence="7">TK-2024</strain>
        <tissue evidence="7">Old leaves</tissue>
    </source>
</reference>
<evidence type="ECO:0000256" key="2">
    <source>
        <dbReference type="ARBA" id="ARBA00023015"/>
    </source>
</evidence>
<keyword evidence="3" id="KW-0238">DNA-binding</keyword>
<evidence type="ECO:0000256" key="3">
    <source>
        <dbReference type="ARBA" id="ARBA00023125"/>
    </source>
</evidence>
<dbReference type="InterPro" id="IPR002100">
    <property type="entry name" value="TF_MADSbox"/>
</dbReference>
<dbReference type="Proteomes" id="UP001472677">
    <property type="component" value="Unassembled WGS sequence"/>
</dbReference>
<dbReference type="Gene3D" id="3.40.1810.10">
    <property type="entry name" value="Transcription factor, MADS-box"/>
    <property type="match status" value="1"/>
</dbReference>
<dbReference type="SMART" id="SM00432">
    <property type="entry name" value="MADS"/>
    <property type="match status" value="1"/>
</dbReference>
<comment type="caution">
    <text evidence="7">The sequence shown here is derived from an EMBL/GenBank/DDBJ whole genome shotgun (WGS) entry which is preliminary data.</text>
</comment>
<dbReference type="PROSITE" id="PS50066">
    <property type="entry name" value="MADS_BOX_2"/>
    <property type="match status" value="1"/>
</dbReference>
<gene>
    <name evidence="7" type="ORF">V6N12_013249</name>
</gene>
<dbReference type="InterPro" id="IPR036879">
    <property type="entry name" value="TF_MADSbox_sf"/>
</dbReference>
<proteinExistence type="predicted"/>